<keyword evidence="2" id="KW-0472">Membrane</keyword>
<dbReference type="RefSeq" id="WP_101641338.1">
    <property type="nucleotide sequence ID" value="NZ_PGUY01000027.1"/>
</dbReference>
<evidence type="ECO:0000256" key="2">
    <source>
        <dbReference type="SAM" id="Phobius"/>
    </source>
</evidence>
<evidence type="ECO:0000313" key="4">
    <source>
        <dbReference type="Proteomes" id="UP000234748"/>
    </source>
</evidence>
<dbReference type="AlphaFoldDB" id="A0A2N5M704"/>
<dbReference type="Proteomes" id="UP000234748">
    <property type="component" value="Unassembled WGS sequence"/>
</dbReference>
<evidence type="ECO:0000313" key="3">
    <source>
        <dbReference type="EMBL" id="PLT30154.1"/>
    </source>
</evidence>
<organism evidence="3 4">
    <name type="scientific">Peribacillus deserti</name>
    <dbReference type="NCBI Taxonomy" id="673318"/>
    <lineage>
        <taxon>Bacteria</taxon>
        <taxon>Bacillati</taxon>
        <taxon>Bacillota</taxon>
        <taxon>Bacilli</taxon>
        <taxon>Bacillales</taxon>
        <taxon>Bacillaceae</taxon>
        <taxon>Peribacillus</taxon>
    </lineage>
</organism>
<dbReference type="EMBL" id="PGUY01000027">
    <property type="protein sequence ID" value="PLT30154.1"/>
    <property type="molecule type" value="Genomic_DNA"/>
</dbReference>
<sequence length="460" mass="51409">MRNQDQIKIFAALFVATAYIFCFSHFGASAYHSLIDSTVTYEKGTYIGTVDVSGKSEAQAEKLVTAKTNEWKKSTKIFFSFKEKKISVSKKDFHFNIPKTISGIQSGSKNLASVSLPESSLDKMIRSVSESLSADNLEKDRLKSDLLVSSTMLEPGSYVFGLESYIPGSDKEEVINKAAVDGGQNATELAIFAKSMPEVEIGSQTPFSLQDHLLKKLDKKLTTEAQSRLATAVYEAILKSNFEIIERHISRELPDYAQLGFESKADSKKNLDLMFANPNKYTFTLAFAMEDDRLTVKLLGRPFLYKYDLTKTGEKTFDPKTIVHFKSQLSFLQTAVEDEGKAGQIINIYRKTSDESGKQLKSVLISEDFYAPLFSIVDTGLFIPLPELESEGEISEDDSTADSESQDEEINEEDSEDEEGLDEQEIPEDEQVENNQDSENIDPQSGVKEEEETETNSPQK</sequence>
<feature type="compositionally biased region" description="Acidic residues" evidence="1">
    <location>
        <begin position="390"/>
        <end position="432"/>
    </location>
</feature>
<keyword evidence="2" id="KW-1133">Transmembrane helix</keyword>
<comment type="caution">
    <text evidence="3">The sequence shown here is derived from an EMBL/GenBank/DDBJ whole genome shotgun (WGS) entry which is preliminary data.</text>
</comment>
<feature type="compositionally biased region" description="Polar residues" evidence="1">
    <location>
        <begin position="433"/>
        <end position="443"/>
    </location>
</feature>
<gene>
    <name evidence="3" type="ORF">CUU66_08925</name>
</gene>
<feature type="transmembrane region" description="Helical" evidence="2">
    <location>
        <begin position="7"/>
        <end position="28"/>
    </location>
</feature>
<name>A0A2N5M704_9BACI</name>
<feature type="region of interest" description="Disordered" evidence="1">
    <location>
        <begin position="390"/>
        <end position="460"/>
    </location>
</feature>
<dbReference type="OrthoDB" id="2691125at2"/>
<accession>A0A2N5M704</accession>
<keyword evidence="2" id="KW-0812">Transmembrane</keyword>
<proteinExistence type="predicted"/>
<dbReference type="Pfam" id="PF04294">
    <property type="entry name" value="VanW"/>
    <property type="match status" value="1"/>
</dbReference>
<reference evidence="3 4" key="1">
    <citation type="submission" date="2017-11" db="EMBL/GenBank/DDBJ databases">
        <title>Comparitive Functional Genomics of Dry Heat Resistant strains isolated from the Viking Spacecraft.</title>
        <authorList>
            <person name="Seuylemezian A."/>
            <person name="Cooper K."/>
            <person name="Vaishampayan P."/>
        </authorList>
    </citation>
    <scope>NUCLEOTIDE SEQUENCE [LARGE SCALE GENOMIC DNA]</scope>
    <source>
        <strain evidence="3 4">V1-29</strain>
    </source>
</reference>
<evidence type="ECO:0000256" key="1">
    <source>
        <dbReference type="SAM" id="MobiDB-lite"/>
    </source>
</evidence>
<keyword evidence="4" id="KW-1185">Reference proteome</keyword>
<protein>
    <recommendedName>
        <fullName evidence="5">G5 domain-containing protein</fullName>
    </recommendedName>
</protein>
<evidence type="ECO:0008006" key="5">
    <source>
        <dbReference type="Google" id="ProtNLM"/>
    </source>
</evidence>
<dbReference type="InterPro" id="IPR007391">
    <property type="entry name" value="Vancomycin_resist_VanW"/>
</dbReference>